<reference evidence="2 3" key="1">
    <citation type="submission" date="2015-02" db="EMBL/GenBank/DDBJ databases">
        <authorList>
            <person name="Ju K.-S."/>
            <person name="Doroghazi J.R."/>
            <person name="Metcalf W."/>
        </authorList>
    </citation>
    <scope>NUCLEOTIDE SEQUENCE [LARGE SCALE GENOMIC DNA]</scope>
    <source>
        <strain evidence="2 3">NRRL ISP-5550</strain>
    </source>
</reference>
<comment type="caution">
    <text evidence="2">The sequence shown here is derived from an EMBL/GenBank/DDBJ whole genome shotgun (WGS) entry which is preliminary data.</text>
</comment>
<dbReference type="RefSeq" id="WP_045948008.1">
    <property type="nucleotide sequence ID" value="NZ_JZWV01000388.1"/>
</dbReference>
<evidence type="ECO:0000313" key="3">
    <source>
        <dbReference type="Proteomes" id="UP000033551"/>
    </source>
</evidence>
<gene>
    <name evidence="2" type="ORF">VR44_15150</name>
</gene>
<proteinExistence type="predicted"/>
<feature type="compositionally biased region" description="Basic and acidic residues" evidence="1">
    <location>
        <begin position="56"/>
        <end position="67"/>
    </location>
</feature>
<name>A0A0F4JF70_9ACTN</name>
<sequence>MNEHENHRKRHSEATPPSKAPGESGDREAREQAEEAVMPGGKDGEAGDALTPNTDAQRRTARDDHRH</sequence>
<evidence type="ECO:0000256" key="1">
    <source>
        <dbReference type="SAM" id="MobiDB-lite"/>
    </source>
</evidence>
<organism evidence="2 3">
    <name type="scientific">Streptomyces katrae</name>
    <dbReference type="NCBI Taxonomy" id="68223"/>
    <lineage>
        <taxon>Bacteria</taxon>
        <taxon>Bacillati</taxon>
        <taxon>Actinomycetota</taxon>
        <taxon>Actinomycetes</taxon>
        <taxon>Kitasatosporales</taxon>
        <taxon>Streptomycetaceae</taxon>
        <taxon>Streptomyces</taxon>
    </lineage>
</organism>
<keyword evidence="3" id="KW-1185">Reference proteome</keyword>
<protein>
    <submittedName>
        <fullName evidence="2">Uncharacterized protein</fullName>
    </submittedName>
</protein>
<dbReference type="Proteomes" id="UP000033551">
    <property type="component" value="Unassembled WGS sequence"/>
</dbReference>
<dbReference type="AlphaFoldDB" id="A0A0F4JF70"/>
<dbReference type="OrthoDB" id="4319690at2"/>
<feature type="region of interest" description="Disordered" evidence="1">
    <location>
        <begin position="1"/>
        <end position="67"/>
    </location>
</feature>
<dbReference type="PATRIC" id="fig|68223.7.peg.7448"/>
<evidence type="ECO:0000313" key="2">
    <source>
        <dbReference type="EMBL" id="KJY32855.1"/>
    </source>
</evidence>
<accession>A0A0F4JF70</accession>
<feature type="compositionally biased region" description="Basic and acidic residues" evidence="1">
    <location>
        <begin position="24"/>
        <end position="33"/>
    </location>
</feature>
<dbReference type="EMBL" id="JZWV01000388">
    <property type="protein sequence ID" value="KJY32855.1"/>
    <property type="molecule type" value="Genomic_DNA"/>
</dbReference>